<protein>
    <submittedName>
        <fullName evidence="1">Uncharacterized protein</fullName>
    </submittedName>
</protein>
<dbReference type="AlphaFoldDB" id="U6B5M6"/>
<name>U6B5M6_9HYPH</name>
<dbReference type="EMBL" id="CP006604">
    <property type="protein sequence ID" value="AHA28360.1"/>
    <property type="molecule type" value="Genomic_DNA"/>
</dbReference>
<dbReference type="PATRIC" id="fig|1261131.3.peg.992"/>
<proteinExistence type="predicted"/>
<dbReference type="KEGG" id="lar:lam_1035"/>
<dbReference type="HOGENOM" id="CLU_541515_0_0_5"/>
<dbReference type="Proteomes" id="UP000017862">
    <property type="component" value="Chromosome"/>
</dbReference>
<sequence>MVDFVSVIKRAIDSLPENTPDMRFQVYDRARIVVSRQLEKMKPRPPQEILDRQLRKLENAIFQVESKQHKIISVTDQKMSLDVPDNGGINSSNCILLASRLPVSSFSHNDDIISNRNTISDKQYAGKNMSITYSFIARSIYNKFINIFRFSSYSQHSYNNKSIFINADYTQGVLKKIGLEQFSCINNYLFIVIKKYFLSKEYGFLSFFFKLYDNNILKYSAISFIFLGCFIGISYSISKSQVNTIGYINKLLDNNSKNKLSVLTNTVPKITRRLLADGSEVDMDSSNASDLSNPSFNNVFVHNSLVDDKDVNNNVVSLSKGSKLEKTAGNEGASIAFINKGYGNPLAFAKNIAWSLQEGSQGLMIKGNIPTIGSDLSALIVIKRNFDISLAATHLIEIVFSLEKGNQGGDITDLRQISMRKTEKGPGVFFDSNIFRTAKNSYLISLKNSLNNSEVLSEYRWMDIPITYSNGKRIILTIDKGRTGADIFKMAISNWESQTKKSIS</sequence>
<reference evidence="1 2" key="1">
    <citation type="journal article" date="2014" name="Mol. Plant Microbe Interact.">
        <title>The complete genome sequence of Candidatus Liberibacter americanus, associated with citrus Huanglongbing.</title>
        <authorList>
            <person name="Wulff N.A."/>
            <person name="Zhang S."/>
            <person name="Setubal J.C."/>
            <person name="Almeida N.F."/>
            <person name="Martins E.C."/>
            <person name="Harakava R."/>
            <person name="Kumar D."/>
            <person name="Rangel L.T."/>
            <person name="Foissac X."/>
            <person name="Bove J."/>
            <person name="Gabriel D.W."/>
        </authorList>
    </citation>
    <scope>NUCLEOTIDE SEQUENCE [LARGE SCALE GENOMIC DNA]</scope>
    <source>
        <strain evidence="1 2">Sao Paulo</strain>
    </source>
</reference>
<dbReference type="STRING" id="1261131.lam_1035"/>
<keyword evidence="2" id="KW-1185">Reference proteome</keyword>
<organism evidence="1 2">
    <name type="scientific">Candidatus Liberibacter americanus str. Sao Paulo</name>
    <dbReference type="NCBI Taxonomy" id="1261131"/>
    <lineage>
        <taxon>Bacteria</taxon>
        <taxon>Pseudomonadati</taxon>
        <taxon>Pseudomonadota</taxon>
        <taxon>Alphaproteobacteria</taxon>
        <taxon>Hyphomicrobiales</taxon>
        <taxon>Rhizobiaceae</taxon>
        <taxon>Liberibacter</taxon>
    </lineage>
</organism>
<dbReference type="RefSeq" id="WP_007556601.1">
    <property type="nucleotide sequence ID" value="NC_022793.1"/>
</dbReference>
<evidence type="ECO:0000313" key="2">
    <source>
        <dbReference type="Proteomes" id="UP000017862"/>
    </source>
</evidence>
<evidence type="ECO:0000313" key="1">
    <source>
        <dbReference type="EMBL" id="AHA28360.1"/>
    </source>
</evidence>
<gene>
    <name evidence="1" type="ORF">lam_1035</name>
</gene>
<accession>U6B5M6</accession>
<dbReference type="eggNOG" id="COG5373">
    <property type="taxonomic scope" value="Bacteria"/>
</dbReference>